<feature type="domain" description="Dockerin" evidence="2">
    <location>
        <begin position="137"/>
        <end position="204"/>
    </location>
</feature>
<evidence type="ECO:0000256" key="1">
    <source>
        <dbReference type="SAM" id="SignalP"/>
    </source>
</evidence>
<dbReference type="EMBL" id="ATAX01000008">
    <property type="protein sequence ID" value="EWM54854.1"/>
    <property type="molecule type" value="Genomic_DNA"/>
</dbReference>
<dbReference type="AlphaFoldDB" id="W7UUL8"/>
<dbReference type="PROSITE" id="PS00018">
    <property type="entry name" value="EF_HAND_1"/>
    <property type="match status" value="1"/>
</dbReference>
<comment type="caution">
    <text evidence="3">The sequence shown here is derived from an EMBL/GenBank/DDBJ whole genome shotgun (WGS) entry which is preliminary data.</text>
</comment>
<dbReference type="CDD" id="cd14256">
    <property type="entry name" value="Dockerin_I"/>
    <property type="match status" value="1"/>
</dbReference>
<feature type="signal peptide" evidence="1">
    <location>
        <begin position="1"/>
        <end position="26"/>
    </location>
</feature>
<reference evidence="3 4" key="1">
    <citation type="journal article" date="2014" name="PLoS ONE">
        <title>Rumen cellulosomics: divergent fiber-degrading strategies revealed by comparative genome-wide analysis of six ruminococcal strains.</title>
        <authorList>
            <person name="Dassa B."/>
            <person name="Borovok I."/>
            <person name="Ruimy-Israeli V."/>
            <person name="Lamed R."/>
            <person name="Flint H.J."/>
            <person name="Duncan S.H."/>
            <person name="Henrissat B."/>
            <person name="Coutinho P."/>
            <person name="Morrison M."/>
            <person name="Mosoni P."/>
            <person name="Yeoman C.J."/>
            <person name="White B.A."/>
            <person name="Bayer E.A."/>
        </authorList>
    </citation>
    <scope>NUCLEOTIDE SEQUENCE [LARGE SCALE GENOMIC DNA]</scope>
    <source>
        <strain evidence="3 4">007c</strain>
    </source>
</reference>
<gene>
    <name evidence="3" type="ORF">RF007C_10980</name>
</gene>
<sequence>MKKTLRTVLTAAIFAAANMSAIPSMAAVDGSGQQEEEGSNTVGLSFEDWVRMTEQPTYDLYGVPPMFDPNDTDITEWLDQPWDLSDLEKTVTTVTTTSVPAPVYGPAPTTTVSDADWDTVVTTLTTSVIPQPAYGAPEFFTGDANTDGAIDSFDVITLRRMLVSGEGSGSARYYGDMNHDGKINVADLIMLQRYLLGKVKDLDKYRSDEYSGELPEIEKITAPSDEITPVTTTITEPYDPVKDVVIALYGIRPIDDRIKEMFGDFNKDIQEK</sequence>
<evidence type="ECO:0000259" key="2">
    <source>
        <dbReference type="PROSITE" id="PS51766"/>
    </source>
</evidence>
<dbReference type="InterPro" id="IPR002105">
    <property type="entry name" value="Dockerin_1_rpt"/>
</dbReference>
<feature type="chain" id="PRO_5004904529" description="Dockerin domain-containing protein" evidence="1">
    <location>
        <begin position="27"/>
        <end position="272"/>
    </location>
</feature>
<evidence type="ECO:0000313" key="3">
    <source>
        <dbReference type="EMBL" id="EWM54854.1"/>
    </source>
</evidence>
<dbReference type="RefSeq" id="WP_037296865.1">
    <property type="nucleotide sequence ID" value="NZ_ATAX01000008.1"/>
</dbReference>
<dbReference type="GO" id="GO:0004553">
    <property type="term" value="F:hydrolase activity, hydrolyzing O-glycosyl compounds"/>
    <property type="evidence" value="ECO:0007669"/>
    <property type="project" value="InterPro"/>
</dbReference>
<dbReference type="InterPro" id="IPR036439">
    <property type="entry name" value="Dockerin_dom_sf"/>
</dbReference>
<accession>W7UUL8</accession>
<dbReference type="PATRIC" id="fig|1341157.4.peg.470"/>
<dbReference type="Proteomes" id="UP000019365">
    <property type="component" value="Unassembled WGS sequence"/>
</dbReference>
<dbReference type="SUPFAM" id="SSF63446">
    <property type="entry name" value="Type I dockerin domain"/>
    <property type="match status" value="1"/>
</dbReference>
<dbReference type="Pfam" id="PF00404">
    <property type="entry name" value="Dockerin_1"/>
    <property type="match status" value="1"/>
</dbReference>
<dbReference type="Gene3D" id="1.10.1330.10">
    <property type="entry name" value="Dockerin domain"/>
    <property type="match status" value="1"/>
</dbReference>
<proteinExistence type="predicted"/>
<keyword evidence="4" id="KW-1185">Reference proteome</keyword>
<dbReference type="InterPro" id="IPR018247">
    <property type="entry name" value="EF_Hand_1_Ca_BS"/>
</dbReference>
<dbReference type="PROSITE" id="PS51766">
    <property type="entry name" value="DOCKERIN"/>
    <property type="match status" value="1"/>
</dbReference>
<keyword evidence="1" id="KW-0732">Signal</keyword>
<dbReference type="GO" id="GO:0000272">
    <property type="term" value="P:polysaccharide catabolic process"/>
    <property type="evidence" value="ECO:0007669"/>
    <property type="project" value="InterPro"/>
</dbReference>
<protein>
    <recommendedName>
        <fullName evidence="2">Dockerin domain-containing protein</fullName>
    </recommendedName>
</protein>
<organism evidence="3 4">
    <name type="scientific">Ruminococcus flavefaciens 007c</name>
    <dbReference type="NCBI Taxonomy" id="1341157"/>
    <lineage>
        <taxon>Bacteria</taxon>
        <taxon>Bacillati</taxon>
        <taxon>Bacillota</taxon>
        <taxon>Clostridia</taxon>
        <taxon>Eubacteriales</taxon>
        <taxon>Oscillospiraceae</taxon>
        <taxon>Ruminococcus</taxon>
    </lineage>
</organism>
<evidence type="ECO:0000313" key="4">
    <source>
        <dbReference type="Proteomes" id="UP000019365"/>
    </source>
</evidence>
<dbReference type="OrthoDB" id="1821218at2"/>
<name>W7UUL8_RUMFL</name>
<dbReference type="InterPro" id="IPR016134">
    <property type="entry name" value="Dockerin_dom"/>
</dbReference>